<dbReference type="Proteomes" id="UP000187209">
    <property type="component" value="Unassembled WGS sequence"/>
</dbReference>
<dbReference type="PANTHER" id="PTHR23084">
    <property type="entry name" value="PHOSPHATIDYLINOSITOL-4-PHOSPHATE 5-KINASE RELATED"/>
    <property type="match status" value="1"/>
</dbReference>
<name>A0A1R2BID5_9CILI</name>
<protein>
    <recommendedName>
        <fullName evidence="4">MORN repeat protein</fullName>
    </recommendedName>
</protein>
<dbReference type="AlphaFoldDB" id="A0A1R2BID5"/>
<comment type="caution">
    <text evidence="2">The sequence shown here is derived from an EMBL/GenBank/DDBJ whole genome shotgun (WGS) entry which is preliminary data.</text>
</comment>
<dbReference type="PANTHER" id="PTHR23084:SF179">
    <property type="entry name" value="OS10G0565000 PROTEIN"/>
    <property type="match status" value="1"/>
</dbReference>
<evidence type="ECO:0000313" key="2">
    <source>
        <dbReference type="EMBL" id="OMJ76484.1"/>
    </source>
</evidence>
<keyword evidence="3" id="KW-1185">Reference proteome</keyword>
<sequence>MGAECSCVCSQPLDGKTPEEVEQTRKAKSEMPLIPGAVNFSIDSDESIILDPVEVLPKALIRRYLVKKYFKGIPLFRSFLSPGICVYAPPETDPDIEVIEKTLPPFNFKRAKGPTIENYPTVYLYEGGCYSGQWDISQQKPEGYGIMVYLDNTKYCGEFKSGKKCGRGRQINVEGDIYEGEFFNDKMQGQGKLKRSNGTIYKGGFINNLEDGEGLLEHMGKTIYQGSFTRGLKHGYGKLTINGNTYVGDFSTDQMDGNGTYTWIDGKSYTGGWKANKMHGYGTYKWADGKLYVGYFVDGIREGIGSFKWTDGREYKGGWSKGKMHGEGAYIYMDKGKRRNFVAIYEYGKRKKIVRY</sequence>
<evidence type="ECO:0008006" key="4">
    <source>
        <dbReference type="Google" id="ProtNLM"/>
    </source>
</evidence>
<dbReference type="OrthoDB" id="437960at2759"/>
<reference evidence="2 3" key="1">
    <citation type="submission" date="2016-11" db="EMBL/GenBank/DDBJ databases">
        <title>The macronuclear genome of Stentor coeruleus: a giant cell with tiny introns.</title>
        <authorList>
            <person name="Slabodnick M."/>
            <person name="Ruby J.G."/>
            <person name="Reiff S.B."/>
            <person name="Swart E.C."/>
            <person name="Gosai S."/>
            <person name="Prabakaran S."/>
            <person name="Witkowska E."/>
            <person name="Larue G.E."/>
            <person name="Fisher S."/>
            <person name="Freeman R.M."/>
            <person name="Gunawardena J."/>
            <person name="Chu W."/>
            <person name="Stover N.A."/>
            <person name="Gregory B.D."/>
            <person name="Nowacki M."/>
            <person name="Derisi J."/>
            <person name="Roy S.W."/>
            <person name="Marshall W.F."/>
            <person name="Sood P."/>
        </authorList>
    </citation>
    <scope>NUCLEOTIDE SEQUENCE [LARGE SCALE GENOMIC DNA]</scope>
    <source>
        <strain evidence="2">WM001</strain>
    </source>
</reference>
<dbReference type="EMBL" id="MPUH01000629">
    <property type="protein sequence ID" value="OMJ76484.1"/>
    <property type="molecule type" value="Genomic_DNA"/>
</dbReference>
<dbReference type="Gene3D" id="2.20.110.10">
    <property type="entry name" value="Histone H3 K4-specific methyltransferase SET7/9 N-terminal domain"/>
    <property type="match status" value="3"/>
</dbReference>
<evidence type="ECO:0000313" key="3">
    <source>
        <dbReference type="Proteomes" id="UP000187209"/>
    </source>
</evidence>
<accession>A0A1R2BID5</accession>
<keyword evidence="1" id="KW-0677">Repeat</keyword>
<dbReference type="SMART" id="SM00698">
    <property type="entry name" value="MORN"/>
    <property type="match status" value="8"/>
</dbReference>
<dbReference type="SUPFAM" id="SSF82185">
    <property type="entry name" value="Histone H3 K4-specific methyltransferase SET7/9 N-terminal domain"/>
    <property type="match status" value="2"/>
</dbReference>
<dbReference type="Pfam" id="PF02493">
    <property type="entry name" value="MORN"/>
    <property type="match status" value="8"/>
</dbReference>
<organism evidence="2 3">
    <name type="scientific">Stentor coeruleus</name>
    <dbReference type="NCBI Taxonomy" id="5963"/>
    <lineage>
        <taxon>Eukaryota</taxon>
        <taxon>Sar</taxon>
        <taxon>Alveolata</taxon>
        <taxon>Ciliophora</taxon>
        <taxon>Postciliodesmatophora</taxon>
        <taxon>Heterotrichea</taxon>
        <taxon>Heterotrichida</taxon>
        <taxon>Stentoridae</taxon>
        <taxon>Stentor</taxon>
    </lineage>
</organism>
<gene>
    <name evidence="2" type="ORF">SteCoe_24153</name>
</gene>
<evidence type="ECO:0000256" key="1">
    <source>
        <dbReference type="ARBA" id="ARBA00022737"/>
    </source>
</evidence>
<proteinExistence type="predicted"/>
<dbReference type="InterPro" id="IPR003409">
    <property type="entry name" value="MORN"/>
</dbReference>